<evidence type="ECO:0000313" key="1">
    <source>
        <dbReference type="EMBL" id="SFI53975.1"/>
    </source>
</evidence>
<reference evidence="1 2" key="1">
    <citation type="submission" date="2016-10" db="EMBL/GenBank/DDBJ databases">
        <authorList>
            <person name="de Groot N.N."/>
        </authorList>
    </citation>
    <scope>NUCLEOTIDE SEQUENCE [LARGE SCALE GENOMIC DNA]</scope>
    <source>
        <strain evidence="1 2">SP2</strain>
    </source>
</reference>
<accession>A0A1I3J1L9</accession>
<dbReference type="Proteomes" id="UP000182829">
    <property type="component" value="Unassembled WGS sequence"/>
</dbReference>
<dbReference type="AlphaFoldDB" id="A0A1I3J1L9"/>
<protein>
    <submittedName>
        <fullName evidence="1">Uncharacterized protein</fullName>
    </submittedName>
</protein>
<sequence>MLYRFLGATAGGRAVAPELTDSKPSHPSVGKRVLESVPGHERLLEAAFGHLDYRFEAGDCVVGRHTG</sequence>
<name>A0A1I3J1L9_9EURY</name>
<organism evidence="1 2">
    <name type="scientific">Natronobacterium gregoryi</name>
    <dbReference type="NCBI Taxonomy" id="44930"/>
    <lineage>
        <taxon>Archaea</taxon>
        <taxon>Methanobacteriati</taxon>
        <taxon>Methanobacteriota</taxon>
        <taxon>Stenosarchaea group</taxon>
        <taxon>Halobacteria</taxon>
        <taxon>Halobacteriales</taxon>
        <taxon>Natrialbaceae</taxon>
        <taxon>Natronobacterium</taxon>
    </lineage>
</organism>
<proteinExistence type="predicted"/>
<gene>
    <name evidence="1" type="ORF">SAMN05443661_101225</name>
</gene>
<evidence type="ECO:0000313" key="2">
    <source>
        <dbReference type="Proteomes" id="UP000182829"/>
    </source>
</evidence>
<dbReference type="EMBL" id="FORO01000001">
    <property type="protein sequence ID" value="SFI53975.1"/>
    <property type="molecule type" value="Genomic_DNA"/>
</dbReference>